<organism evidence="6 7">
    <name type="scientific">Brevibacterium paucivorans</name>
    <dbReference type="NCBI Taxonomy" id="170994"/>
    <lineage>
        <taxon>Bacteria</taxon>
        <taxon>Bacillati</taxon>
        <taxon>Actinomycetota</taxon>
        <taxon>Actinomycetes</taxon>
        <taxon>Micrococcales</taxon>
        <taxon>Brevibacteriaceae</taxon>
        <taxon>Brevibacterium</taxon>
    </lineage>
</organism>
<dbReference type="Pfam" id="PF01597">
    <property type="entry name" value="GCV_H"/>
    <property type="match status" value="1"/>
</dbReference>
<dbReference type="InterPro" id="IPR033753">
    <property type="entry name" value="GCV_H/Fam206"/>
</dbReference>
<accession>A0A2N6VKM7</accession>
<reference evidence="6 7" key="1">
    <citation type="submission" date="2017-09" db="EMBL/GenBank/DDBJ databases">
        <title>Bacterial strain isolated from the female urinary microbiota.</title>
        <authorList>
            <person name="Thomas-White K."/>
            <person name="Kumar N."/>
            <person name="Forster S."/>
            <person name="Putonti C."/>
            <person name="Lawley T."/>
            <person name="Wolfe A.J."/>
        </authorList>
    </citation>
    <scope>NUCLEOTIDE SEQUENCE [LARGE SCALE GENOMIC DNA]</scope>
    <source>
        <strain evidence="6 7">UMB1301</strain>
    </source>
</reference>
<comment type="similarity">
    <text evidence="1 3">Belongs to the GcvH family.</text>
</comment>
<dbReference type="InterPro" id="IPR002930">
    <property type="entry name" value="GCV_H"/>
</dbReference>
<dbReference type="Gene3D" id="2.40.50.100">
    <property type="match status" value="1"/>
</dbReference>
<dbReference type="InterPro" id="IPR000089">
    <property type="entry name" value="Biotin_lipoyl"/>
</dbReference>
<evidence type="ECO:0000313" key="6">
    <source>
        <dbReference type="EMBL" id="PMD04654.1"/>
    </source>
</evidence>
<dbReference type="GO" id="GO:0019464">
    <property type="term" value="P:glycine decarboxylation via glycine cleavage system"/>
    <property type="evidence" value="ECO:0007669"/>
    <property type="project" value="UniProtKB-UniRule"/>
</dbReference>
<comment type="cofactor">
    <cofactor evidence="3">
        <name>(R)-lipoate</name>
        <dbReference type="ChEBI" id="CHEBI:83088"/>
    </cofactor>
    <text evidence="3">Binds 1 lipoyl cofactor covalently.</text>
</comment>
<dbReference type="NCBIfam" id="TIGR00527">
    <property type="entry name" value="gcvH"/>
    <property type="match status" value="1"/>
</dbReference>
<feature type="modified residue" description="N6-lipoyllysine" evidence="3 4">
    <location>
        <position position="69"/>
    </location>
</feature>
<comment type="subunit">
    <text evidence="3">The glycine cleavage system is composed of four proteins: P, T, L and H.</text>
</comment>
<keyword evidence="2 3" id="KW-0450">Lipoyl</keyword>
<comment type="function">
    <text evidence="3">The glycine cleavage system catalyzes the degradation of glycine. The H protein shuttles the methylamine group of glycine from the P protein to the T protein.</text>
</comment>
<dbReference type="InterPro" id="IPR017453">
    <property type="entry name" value="GCV_H_sub"/>
</dbReference>
<evidence type="ECO:0000256" key="2">
    <source>
        <dbReference type="ARBA" id="ARBA00022823"/>
    </source>
</evidence>
<dbReference type="OrthoDB" id="9796712at2"/>
<proteinExistence type="inferred from homology"/>
<gene>
    <name evidence="3 6" type="primary">gcvH</name>
    <name evidence="6" type="ORF">CJ199_09785</name>
</gene>
<dbReference type="PANTHER" id="PTHR11715:SF3">
    <property type="entry name" value="GLYCINE CLEAVAGE SYSTEM H PROTEIN-RELATED"/>
    <property type="match status" value="1"/>
</dbReference>
<protein>
    <recommendedName>
        <fullName evidence="3">Glycine cleavage system H protein</fullName>
    </recommendedName>
</protein>
<dbReference type="InterPro" id="IPR011053">
    <property type="entry name" value="Single_hybrid_motif"/>
</dbReference>
<dbReference type="PROSITE" id="PS50968">
    <property type="entry name" value="BIOTINYL_LIPOYL"/>
    <property type="match status" value="1"/>
</dbReference>
<dbReference type="PROSITE" id="PS00189">
    <property type="entry name" value="LIPOYL"/>
    <property type="match status" value="1"/>
</dbReference>
<dbReference type="HAMAP" id="MF_00272">
    <property type="entry name" value="GcvH"/>
    <property type="match status" value="1"/>
</dbReference>
<feature type="domain" description="Lipoyl-binding" evidence="5">
    <location>
        <begin position="28"/>
        <end position="110"/>
    </location>
</feature>
<dbReference type="GO" id="GO:0009249">
    <property type="term" value="P:protein lipoylation"/>
    <property type="evidence" value="ECO:0007669"/>
    <property type="project" value="TreeGrafter"/>
</dbReference>
<evidence type="ECO:0000313" key="7">
    <source>
        <dbReference type="Proteomes" id="UP000235598"/>
    </source>
</evidence>
<comment type="caution">
    <text evidence="6">The sequence shown here is derived from an EMBL/GenBank/DDBJ whole genome shotgun (WGS) entry which is preliminary data.</text>
</comment>
<dbReference type="EMBL" id="PNHK01000004">
    <property type="protein sequence ID" value="PMD04654.1"/>
    <property type="molecule type" value="Genomic_DNA"/>
</dbReference>
<dbReference type="AlphaFoldDB" id="A0A2N6VKM7"/>
<evidence type="ECO:0000256" key="4">
    <source>
        <dbReference type="PIRSR" id="PIRSR617453-50"/>
    </source>
</evidence>
<dbReference type="GO" id="GO:0005829">
    <property type="term" value="C:cytosol"/>
    <property type="evidence" value="ECO:0007669"/>
    <property type="project" value="TreeGrafter"/>
</dbReference>
<sequence>MVNLPKELSYSADHEWVNAAPDAIAGATVRVGITEVASDALGEVVFVDAPQVGDTVTAGEACGEIESTKSVSDLISPVSGEVVAVNEALEDNPTLVNDDTYGEGWIFEVAATEAGELMDADAYAEQNKI</sequence>
<dbReference type="InterPro" id="IPR003016">
    <property type="entry name" value="2-oxoA_DH_lipoyl-BS"/>
</dbReference>
<dbReference type="RefSeq" id="WP_102239300.1">
    <property type="nucleotide sequence ID" value="NZ_PNHK01000004.1"/>
</dbReference>
<dbReference type="PANTHER" id="PTHR11715">
    <property type="entry name" value="GLYCINE CLEAVAGE SYSTEM H PROTEIN"/>
    <property type="match status" value="1"/>
</dbReference>
<dbReference type="GO" id="GO:0005960">
    <property type="term" value="C:glycine cleavage complex"/>
    <property type="evidence" value="ECO:0007669"/>
    <property type="project" value="InterPro"/>
</dbReference>
<dbReference type="CDD" id="cd06848">
    <property type="entry name" value="GCS_H"/>
    <property type="match status" value="1"/>
</dbReference>
<evidence type="ECO:0000256" key="3">
    <source>
        <dbReference type="HAMAP-Rule" id="MF_00272"/>
    </source>
</evidence>
<name>A0A2N6VKM7_9MICO</name>
<dbReference type="NCBIfam" id="NF002270">
    <property type="entry name" value="PRK01202.1"/>
    <property type="match status" value="1"/>
</dbReference>
<dbReference type="SUPFAM" id="SSF51230">
    <property type="entry name" value="Single hybrid motif"/>
    <property type="match status" value="1"/>
</dbReference>
<dbReference type="Proteomes" id="UP000235598">
    <property type="component" value="Unassembled WGS sequence"/>
</dbReference>
<evidence type="ECO:0000259" key="5">
    <source>
        <dbReference type="PROSITE" id="PS50968"/>
    </source>
</evidence>
<evidence type="ECO:0000256" key="1">
    <source>
        <dbReference type="ARBA" id="ARBA00009249"/>
    </source>
</evidence>